<comment type="cofactor">
    <cofactor evidence="9">
        <name>Fe(2+)</name>
        <dbReference type="ChEBI" id="CHEBI:29033"/>
    </cofactor>
    <text evidence="9">Binds 1 Fe(2+) cation per monomer.</text>
</comment>
<dbReference type="AlphaFoldDB" id="A0A2S8F7M2"/>
<dbReference type="OrthoDB" id="9795636at2"/>
<comment type="catalytic activity">
    <reaction evidence="1 9">
        <text>1,2-dihydroxy-5-(methylsulfanyl)pent-1-en-3-one + O2 = 4-methylsulfanyl-2-oxobutanoate + formate + 2 H(+)</text>
        <dbReference type="Rhea" id="RHEA:24504"/>
        <dbReference type="ChEBI" id="CHEBI:15378"/>
        <dbReference type="ChEBI" id="CHEBI:15379"/>
        <dbReference type="ChEBI" id="CHEBI:15740"/>
        <dbReference type="ChEBI" id="CHEBI:16723"/>
        <dbReference type="ChEBI" id="CHEBI:49252"/>
        <dbReference type="EC" id="1.13.11.54"/>
    </reaction>
</comment>
<evidence type="ECO:0000256" key="8">
    <source>
        <dbReference type="ARBA" id="ARBA00023167"/>
    </source>
</evidence>
<feature type="binding site" evidence="9">
    <location>
        <position position="93"/>
    </location>
    <ligand>
        <name>Fe(2+)</name>
        <dbReference type="ChEBI" id="CHEBI:29033"/>
    </ligand>
</feature>
<comment type="cofactor">
    <cofactor evidence="9">
        <name>Ni(2+)</name>
        <dbReference type="ChEBI" id="CHEBI:49786"/>
    </cofactor>
    <text evidence="9">Binds 1 nickel ion per monomer.</text>
</comment>
<feature type="site" description="Important to generate the dianion" evidence="9">
    <location>
        <position position="99"/>
    </location>
</feature>
<dbReference type="InterPro" id="IPR023956">
    <property type="entry name" value="ARD_bac"/>
</dbReference>
<dbReference type="PANTHER" id="PTHR23418">
    <property type="entry name" value="ACIREDUCTONE DIOXYGENASE"/>
    <property type="match status" value="1"/>
</dbReference>
<dbReference type="Proteomes" id="UP000239388">
    <property type="component" value="Unassembled WGS sequence"/>
</dbReference>
<evidence type="ECO:0000256" key="9">
    <source>
        <dbReference type="HAMAP-Rule" id="MF_01682"/>
    </source>
</evidence>
<feature type="binding site" evidence="9">
    <location>
        <position position="136"/>
    </location>
    <ligand>
        <name>Fe(2+)</name>
        <dbReference type="ChEBI" id="CHEBI:29033"/>
    </ligand>
</feature>
<dbReference type="GO" id="GO:0005506">
    <property type="term" value="F:iron ion binding"/>
    <property type="evidence" value="ECO:0007669"/>
    <property type="project" value="UniProtKB-UniRule"/>
</dbReference>
<evidence type="ECO:0000256" key="4">
    <source>
        <dbReference type="ARBA" id="ARBA00022723"/>
    </source>
</evidence>
<evidence type="ECO:0000256" key="2">
    <source>
        <dbReference type="ARBA" id="ARBA00022596"/>
    </source>
</evidence>
<feature type="site" description="May play a role in transmitting local conformational changes" evidence="9">
    <location>
        <position position="96"/>
    </location>
</feature>
<feature type="binding site" evidence="9">
    <location>
        <position position="93"/>
    </location>
    <ligand>
        <name>Ni(2+)</name>
        <dbReference type="ChEBI" id="CHEBI:49786"/>
    </ligand>
</feature>
<dbReference type="Pfam" id="PF03079">
    <property type="entry name" value="ARD"/>
    <property type="match status" value="1"/>
</dbReference>
<feature type="binding site" evidence="9">
    <location>
        <position position="91"/>
    </location>
    <ligand>
        <name>Fe(2+)</name>
        <dbReference type="ChEBI" id="CHEBI:29033"/>
    </ligand>
</feature>
<name>A0A2S8F7M2_9BACT</name>
<sequence length="193" mass="22108">MASISIPDENRTLTDVQEICDFLQPFGIWYEKWDVAGRIGEKATNEEILEAYAPEIDRLKEKGGFVTADVINVSPETPNLDAMLEKFNKEHTHSEDEVRFTVEGRGVFHIHPENGPVFAVQVESGDLINVPRDTQHWFNLCSDRHIRCIRLFEAPSGWTPHYMEVGIHEKYSPLCWGPDYLQKADDIDPVVKI</sequence>
<organism evidence="10 11">
    <name type="scientific">Blastopirellula marina</name>
    <dbReference type="NCBI Taxonomy" id="124"/>
    <lineage>
        <taxon>Bacteria</taxon>
        <taxon>Pseudomonadati</taxon>
        <taxon>Planctomycetota</taxon>
        <taxon>Planctomycetia</taxon>
        <taxon>Pirellulales</taxon>
        <taxon>Pirellulaceae</taxon>
        <taxon>Blastopirellula</taxon>
    </lineage>
</organism>
<evidence type="ECO:0000256" key="3">
    <source>
        <dbReference type="ARBA" id="ARBA00022605"/>
    </source>
</evidence>
<keyword evidence="4 9" id="KW-0479">Metal-binding</keyword>
<evidence type="ECO:0000256" key="7">
    <source>
        <dbReference type="ARBA" id="ARBA00023004"/>
    </source>
</evidence>
<comment type="similarity">
    <text evidence="9">Belongs to the acireductone dioxygenase (ARD) family.</text>
</comment>
<keyword evidence="2 9" id="KW-0533">Nickel</keyword>
<dbReference type="EC" id="1.13.11.54" evidence="9"/>
<comment type="pathway">
    <text evidence="9">Amino-acid biosynthesis; L-methionine biosynthesis via salvage pathway; L-methionine from S-methyl-5-thio-alpha-D-ribose 1-phosphate: step 5/6.</text>
</comment>
<dbReference type="HAMAP" id="MF_01682">
    <property type="entry name" value="Salvage_MtnD"/>
    <property type="match status" value="1"/>
</dbReference>
<evidence type="ECO:0000256" key="1">
    <source>
        <dbReference type="ARBA" id="ARBA00000428"/>
    </source>
</evidence>
<keyword evidence="7 9" id="KW-0408">Iron</keyword>
<comment type="subunit">
    <text evidence="9">Monomer.</text>
</comment>
<dbReference type="GO" id="GO:0019509">
    <property type="term" value="P:L-methionine salvage from methylthioadenosine"/>
    <property type="evidence" value="ECO:0007669"/>
    <property type="project" value="UniProtKB-UniRule"/>
</dbReference>
<accession>A0A2S8F7M2</accession>
<keyword evidence="6 9" id="KW-0560">Oxidoreductase</keyword>
<keyword evidence="5 9" id="KW-0223">Dioxygenase</keyword>
<keyword evidence="8 9" id="KW-0486">Methionine biosynthesis</keyword>
<protein>
    <recommendedName>
        <fullName evidence="9">Acireductone dioxygenase</fullName>
    </recommendedName>
    <alternativeName>
        <fullName evidence="9">1,2-dihydroxy-3-keto-5-methylthiopentene dioxygenase</fullName>
        <shortName evidence="9">DHK-MTPene dioxygenase</shortName>
    </alternativeName>
    <alternativeName>
        <fullName evidence="9">Acireductone dioxygenase (Fe(2+)-requiring)</fullName>
        <shortName evidence="9">ARD'</shortName>
        <shortName evidence="9">Fe-ARD</shortName>
        <ecNumber evidence="9">1.13.11.54</ecNumber>
    </alternativeName>
    <alternativeName>
        <fullName evidence="9">Acireductone dioxygenase (Ni(2+)-requiring)</fullName>
        <shortName evidence="9">ARD</shortName>
        <shortName evidence="9">Ni-ARD</shortName>
        <ecNumber evidence="9">1.13.11.53</ecNumber>
    </alternativeName>
</protein>
<reference evidence="10 11" key="1">
    <citation type="submission" date="2018-02" db="EMBL/GenBank/DDBJ databases">
        <title>Comparative genomes isolates from brazilian mangrove.</title>
        <authorList>
            <person name="Araujo J.E."/>
            <person name="Taketani R.G."/>
            <person name="Silva M.C.P."/>
            <person name="Loureco M.V."/>
            <person name="Andreote F.D."/>
        </authorList>
    </citation>
    <scope>NUCLEOTIDE SEQUENCE [LARGE SCALE GENOMIC DNA]</scope>
    <source>
        <strain evidence="10 11">NAP PRIS-MGV</strain>
    </source>
</reference>
<dbReference type="GO" id="GO:0010309">
    <property type="term" value="F:acireductone dioxygenase [iron(II)-requiring] activity"/>
    <property type="evidence" value="ECO:0007669"/>
    <property type="project" value="UniProtKB-UniRule"/>
</dbReference>
<dbReference type="GO" id="GO:0019284">
    <property type="term" value="P:L-methionine salvage from S-adenosylmethionine"/>
    <property type="evidence" value="ECO:0007669"/>
    <property type="project" value="InterPro"/>
</dbReference>
<dbReference type="GO" id="GO:0010308">
    <property type="term" value="F:acireductone dioxygenase (Ni2+-requiring) activity"/>
    <property type="evidence" value="ECO:0007669"/>
    <property type="project" value="UniProtKB-UniRule"/>
</dbReference>
<dbReference type="InterPro" id="IPR004313">
    <property type="entry name" value="ARD"/>
</dbReference>
<comment type="function">
    <text evidence="9">Catalyzes 2 different reactions between oxygene and the acireductone 1,2-dihydroxy-3-keto-5-methylthiopentene (DHK-MTPene) depending upon the metal bound in the active site. Fe-containing acireductone dioxygenase (Fe-ARD) produces formate and 2-keto-4-methylthiobutyrate (KMTB), the alpha-ketoacid precursor of methionine in the methionine recycle pathway. Ni-containing acireductone dioxygenase (Ni-ARD) produces methylthiopropionate, carbon monoxide and formate, and does not lie on the methionine recycle pathway.</text>
</comment>
<dbReference type="Gene3D" id="2.60.120.10">
    <property type="entry name" value="Jelly Rolls"/>
    <property type="match status" value="1"/>
</dbReference>
<dbReference type="UniPathway" id="UPA00904">
    <property type="reaction ID" value="UER00878"/>
</dbReference>
<dbReference type="InterPro" id="IPR014710">
    <property type="entry name" value="RmlC-like_jellyroll"/>
</dbReference>
<comment type="catalytic activity">
    <reaction evidence="9">
        <text>1,2-dihydroxy-5-(methylsulfanyl)pent-1-en-3-one + O2 = 3-(methylsulfanyl)propanoate + CO + formate + 2 H(+)</text>
        <dbReference type="Rhea" id="RHEA:14161"/>
        <dbReference type="ChEBI" id="CHEBI:15378"/>
        <dbReference type="ChEBI" id="CHEBI:15379"/>
        <dbReference type="ChEBI" id="CHEBI:15740"/>
        <dbReference type="ChEBI" id="CHEBI:17245"/>
        <dbReference type="ChEBI" id="CHEBI:49016"/>
        <dbReference type="ChEBI" id="CHEBI:49252"/>
        <dbReference type="EC" id="1.13.11.53"/>
    </reaction>
</comment>
<evidence type="ECO:0000313" key="11">
    <source>
        <dbReference type="Proteomes" id="UP000239388"/>
    </source>
</evidence>
<feature type="binding site" evidence="9">
    <location>
        <position position="97"/>
    </location>
    <ligand>
        <name>Ni(2+)</name>
        <dbReference type="ChEBI" id="CHEBI:49786"/>
    </ligand>
</feature>
<dbReference type="EC" id="1.13.11.53" evidence="9"/>
<feature type="binding site" evidence="9">
    <location>
        <position position="97"/>
    </location>
    <ligand>
        <name>Fe(2+)</name>
        <dbReference type="ChEBI" id="CHEBI:29033"/>
    </ligand>
</feature>
<evidence type="ECO:0000313" key="10">
    <source>
        <dbReference type="EMBL" id="PQO28159.1"/>
    </source>
</evidence>
<gene>
    <name evidence="9" type="primary">mtnD</name>
    <name evidence="10" type="ORF">C5Y98_24965</name>
</gene>
<feature type="binding site" evidence="9">
    <location>
        <position position="91"/>
    </location>
    <ligand>
        <name>Ni(2+)</name>
        <dbReference type="ChEBI" id="CHEBI:49786"/>
    </ligand>
</feature>
<dbReference type="GO" id="GO:0016151">
    <property type="term" value="F:nickel cation binding"/>
    <property type="evidence" value="ECO:0007669"/>
    <property type="project" value="UniProtKB-UniRule"/>
</dbReference>
<dbReference type="PANTHER" id="PTHR23418:SF0">
    <property type="entry name" value="ACIREDUCTONE DIOXYGENASE"/>
    <property type="match status" value="1"/>
</dbReference>
<feature type="binding site" evidence="9">
    <location>
        <position position="136"/>
    </location>
    <ligand>
        <name>Ni(2+)</name>
        <dbReference type="ChEBI" id="CHEBI:49786"/>
    </ligand>
</feature>
<dbReference type="CDD" id="cd02232">
    <property type="entry name" value="cupin_ARD"/>
    <property type="match status" value="1"/>
</dbReference>
<evidence type="ECO:0000256" key="6">
    <source>
        <dbReference type="ARBA" id="ARBA00023002"/>
    </source>
</evidence>
<comment type="caution">
    <text evidence="10">The sequence shown here is derived from an EMBL/GenBank/DDBJ whole genome shotgun (WGS) entry which is preliminary data.</text>
</comment>
<dbReference type="SUPFAM" id="SSF51182">
    <property type="entry name" value="RmlC-like cupins"/>
    <property type="match status" value="1"/>
</dbReference>
<feature type="site" description="May play a role in metal incorporation in vivo" evidence="9">
    <location>
        <position position="90"/>
    </location>
</feature>
<keyword evidence="3 9" id="KW-0028">Amino-acid biosynthesis</keyword>
<evidence type="ECO:0000256" key="5">
    <source>
        <dbReference type="ARBA" id="ARBA00022964"/>
    </source>
</evidence>
<dbReference type="RefSeq" id="WP_105358487.1">
    <property type="nucleotide sequence ID" value="NZ_PUIB01000025.1"/>
</dbReference>
<proteinExistence type="inferred from homology"/>
<dbReference type="InterPro" id="IPR011051">
    <property type="entry name" value="RmlC_Cupin_sf"/>
</dbReference>
<dbReference type="EMBL" id="PUIB01000025">
    <property type="protein sequence ID" value="PQO28159.1"/>
    <property type="molecule type" value="Genomic_DNA"/>
</dbReference>